<proteinExistence type="predicted"/>
<gene>
    <name evidence="1" type="ORF">GA0070560_11628</name>
</gene>
<keyword evidence="2" id="KW-1185">Reference proteome</keyword>
<sequence length="46" mass="4900">MTTEPRMQNPAAVLPDIAQAVNVLYKAAHSAGVPGRTRQQAPQTRG</sequence>
<protein>
    <submittedName>
        <fullName evidence="1">Uncharacterized protein</fullName>
    </submittedName>
</protein>
<name>A0A1C5ISK1_9ACTN</name>
<dbReference type="EMBL" id="FMDN01000016">
    <property type="protein sequence ID" value="SCG61348.1"/>
    <property type="molecule type" value="Genomic_DNA"/>
</dbReference>
<evidence type="ECO:0000313" key="1">
    <source>
        <dbReference type="EMBL" id="SCG61348.1"/>
    </source>
</evidence>
<dbReference type="RefSeq" id="WP_170839489.1">
    <property type="nucleotide sequence ID" value="NZ_FMDN01000016.1"/>
</dbReference>
<reference evidence="2" key="1">
    <citation type="submission" date="2016-06" db="EMBL/GenBank/DDBJ databases">
        <authorList>
            <person name="Varghese N."/>
        </authorList>
    </citation>
    <scope>NUCLEOTIDE SEQUENCE [LARGE SCALE GENOMIC DNA]</scope>
    <source>
        <strain evidence="2">DSM 43171</strain>
    </source>
</reference>
<organism evidence="1 2">
    <name type="scientific">Micromonospora halophytica</name>
    <dbReference type="NCBI Taxonomy" id="47864"/>
    <lineage>
        <taxon>Bacteria</taxon>
        <taxon>Bacillati</taxon>
        <taxon>Actinomycetota</taxon>
        <taxon>Actinomycetes</taxon>
        <taxon>Micromonosporales</taxon>
        <taxon>Micromonosporaceae</taxon>
        <taxon>Micromonospora</taxon>
    </lineage>
</organism>
<accession>A0A1C5ISK1</accession>
<dbReference type="Proteomes" id="UP000199408">
    <property type="component" value="Unassembled WGS sequence"/>
</dbReference>
<evidence type="ECO:0000313" key="2">
    <source>
        <dbReference type="Proteomes" id="UP000199408"/>
    </source>
</evidence>
<dbReference type="AlphaFoldDB" id="A0A1C5ISK1"/>